<dbReference type="SMART" id="SM00388">
    <property type="entry name" value="HisKA"/>
    <property type="match status" value="1"/>
</dbReference>
<keyword evidence="6" id="KW-0902">Two-component regulatory system</keyword>
<dbReference type="SUPFAM" id="SSF47384">
    <property type="entry name" value="Homodimeric domain of signal transducing histidine kinase"/>
    <property type="match status" value="1"/>
</dbReference>
<feature type="domain" description="Histidine kinase" evidence="9">
    <location>
        <begin position="85"/>
        <end position="308"/>
    </location>
</feature>
<evidence type="ECO:0000256" key="6">
    <source>
        <dbReference type="ARBA" id="ARBA00023012"/>
    </source>
</evidence>
<dbReference type="InterPro" id="IPR004358">
    <property type="entry name" value="Sig_transdc_His_kin-like_C"/>
</dbReference>
<evidence type="ECO:0000259" key="9">
    <source>
        <dbReference type="PROSITE" id="PS50109"/>
    </source>
</evidence>
<dbReference type="PANTHER" id="PTHR43711">
    <property type="entry name" value="TWO-COMPONENT HISTIDINE KINASE"/>
    <property type="match status" value="1"/>
</dbReference>
<protein>
    <recommendedName>
        <fullName evidence="2">histidine kinase</fullName>
        <ecNumber evidence="2">2.7.13.3</ecNumber>
    </recommendedName>
</protein>
<dbReference type="InterPro" id="IPR036097">
    <property type="entry name" value="HisK_dim/P_sf"/>
</dbReference>
<reference evidence="10" key="1">
    <citation type="submission" date="2020-02" db="EMBL/GenBank/DDBJ databases">
        <authorList>
            <person name="Meier V. D."/>
        </authorList>
    </citation>
    <scope>NUCLEOTIDE SEQUENCE</scope>
    <source>
        <strain evidence="10">AVDCRST_MAG11</strain>
    </source>
</reference>
<evidence type="ECO:0000256" key="2">
    <source>
        <dbReference type="ARBA" id="ARBA00012438"/>
    </source>
</evidence>
<evidence type="ECO:0000313" key="10">
    <source>
        <dbReference type="EMBL" id="CAA9319626.1"/>
    </source>
</evidence>
<dbReference type="PROSITE" id="PS50109">
    <property type="entry name" value="HIS_KIN"/>
    <property type="match status" value="1"/>
</dbReference>
<sequence length="342" mass="35546">LAHSAAWAHDPARGPLAAHEVGGLTLRAALTPAAARRVVVRAPERARLPLLVGFLSLTAALAAVAMAQLRRAQELARLRADFTSSVSHELRTPLAQILLFGETLALDRVRSPAERRAAAETIVQEARRLLRLVENVLHFAQAERGAVELEPRPTPLAPLLASVAAAFAPLAESARVRLATALDADATAVADPPALRQIALNLLDNAVKYGPPGQLVTLGASAAGPAVRVWVEDGGPGVPEPDRERIWDPFVRLVRDRNAYGVGGQARTGSGIGLSVVRGLTTRMGGRAWVEPGAAGGARFVVELPGAASEAPTGCRLPAPSSGHTPVENEGAGSREAGTTAG</sequence>
<keyword evidence="5" id="KW-0418">Kinase</keyword>
<dbReference type="Gene3D" id="3.30.565.10">
    <property type="entry name" value="Histidine kinase-like ATPase, C-terminal domain"/>
    <property type="match status" value="1"/>
</dbReference>
<feature type="region of interest" description="Disordered" evidence="7">
    <location>
        <begin position="309"/>
        <end position="342"/>
    </location>
</feature>
<name>A0A6J4L521_9BACT</name>
<dbReference type="CDD" id="cd00082">
    <property type="entry name" value="HisKA"/>
    <property type="match status" value="1"/>
</dbReference>
<dbReference type="EC" id="2.7.13.3" evidence="2"/>
<keyword evidence="4" id="KW-0808">Transferase</keyword>
<dbReference type="GO" id="GO:0000155">
    <property type="term" value="F:phosphorelay sensor kinase activity"/>
    <property type="evidence" value="ECO:0007669"/>
    <property type="project" value="InterPro"/>
</dbReference>
<dbReference type="PANTHER" id="PTHR43711:SF32">
    <property type="entry name" value="SENSOR-TYPE HISTIDINE KINASE PRRB"/>
    <property type="match status" value="1"/>
</dbReference>
<dbReference type="PRINTS" id="PR00344">
    <property type="entry name" value="BCTRLSENSOR"/>
</dbReference>
<dbReference type="SUPFAM" id="SSF55874">
    <property type="entry name" value="ATPase domain of HSP90 chaperone/DNA topoisomerase II/histidine kinase"/>
    <property type="match status" value="1"/>
</dbReference>
<feature type="transmembrane region" description="Helical" evidence="8">
    <location>
        <begin position="48"/>
        <end position="69"/>
    </location>
</feature>
<gene>
    <name evidence="10" type="ORF">AVDCRST_MAG11-1933</name>
</gene>
<dbReference type="EMBL" id="CADCTU010000455">
    <property type="protein sequence ID" value="CAA9319626.1"/>
    <property type="molecule type" value="Genomic_DNA"/>
</dbReference>
<evidence type="ECO:0000256" key="3">
    <source>
        <dbReference type="ARBA" id="ARBA00022553"/>
    </source>
</evidence>
<keyword evidence="8" id="KW-1133">Transmembrane helix</keyword>
<evidence type="ECO:0000256" key="8">
    <source>
        <dbReference type="SAM" id="Phobius"/>
    </source>
</evidence>
<dbReference type="InterPro" id="IPR050736">
    <property type="entry name" value="Sensor_HK_Regulatory"/>
</dbReference>
<organism evidence="10">
    <name type="scientific">uncultured Gemmatimonadaceae bacterium</name>
    <dbReference type="NCBI Taxonomy" id="246130"/>
    <lineage>
        <taxon>Bacteria</taxon>
        <taxon>Pseudomonadati</taxon>
        <taxon>Gemmatimonadota</taxon>
        <taxon>Gemmatimonadia</taxon>
        <taxon>Gemmatimonadales</taxon>
        <taxon>Gemmatimonadaceae</taxon>
        <taxon>environmental samples</taxon>
    </lineage>
</organism>
<dbReference type="Gene3D" id="1.10.287.130">
    <property type="match status" value="1"/>
</dbReference>
<proteinExistence type="predicted"/>
<dbReference type="AlphaFoldDB" id="A0A6J4L521"/>
<feature type="non-terminal residue" evidence="10">
    <location>
        <position position="1"/>
    </location>
</feature>
<dbReference type="Pfam" id="PF02518">
    <property type="entry name" value="HATPase_c"/>
    <property type="match status" value="1"/>
</dbReference>
<evidence type="ECO:0000256" key="4">
    <source>
        <dbReference type="ARBA" id="ARBA00022679"/>
    </source>
</evidence>
<comment type="catalytic activity">
    <reaction evidence="1">
        <text>ATP + protein L-histidine = ADP + protein N-phospho-L-histidine.</text>
        <dbReference type="EC" id="2.7.13.3"/>
    </reaction>
</comment>
<evidence type="ECO:0000256" key="1">
    <source>
        <dbReference type="ARBA" id="ARBA00000085"/>
    </source>
</evidence>
<keyword evidence="3" id="KW-0597">Phosphoprotein</keyword>
<keyword evidence="8" id="KW-0472">Membrane</keyword>
<dbReference type="Pfam" id="PF00512">
    <property type="entry name" value="HisKA"/>
    <property type="match status" value="1"/>
</dbReference>
<accession>A0A6J4L521</accession>
<dbReference type="SMART" id="SM00387">
    <property type="entry name" value="HATPase_c"/>
    <property type="match status" value="1"/>
</dbReference>
<dbReference type="InterPro" id="IPR003661">
    <property type="entry name" value="HisK_dim/P_dom"/>
</dbReference>
<evidence type="ECO:0000256" key="5">
    <source>
        <dbReference type="ARBA" id="ARBA00022777"/>
    </source>
</evidence>
<evidence type="ECO:0000256" key="7">
    <source>
        <dbReference type="SAM" id="MobiDB-lite"/>
    </source>
</evidence>
<keyword evidence="8" id="KW-0812">Transmembrane</keyword>
<dbReference type="InterPro" id="IPR005467">
    <property type="entry name" value="His_kinase_dom"/>
</dbReference>
<dbReference type="InterPro" id="IPR003594">
    <property type="entry name" value="HATPase_dom"/>
</dbReference>
<dbReference type="CDD" id="cd00075">
    <property type="entry name" value="HATPase"/>
    <property type="match status" value="1"/>
</dbReference>
<dbReference type="InterPro" id="IPR036890">
    <property type="entry name" value="HATPase_C_sf"/>
</dbReference>